<dbReference type="RefSeq" id="WP_160766956.1">
    <property type="nucleotide sequence ID" value="NZ_JAUSWK010000001.1"/>
</dbReference>
<dbReference type="Proteomes" id="UP000439914">
    <property type="component" value="Unassembled WGS sequence"/>
</dbReference>
<reference evidence="2 3" key="1">
    <citation type="submission" date="2019-12" db="EMBL/GenBank/DDBJ databases">
        <title>Genomic-based taxomic classification of the family Erythrobacteraceae.</title>
        <authorList>
            <person name="Xu L."/>
        </authorList>
    </citation>
    <scope>NUCLEOTIDE SEQUENCE [LARGE SCALE GENOMIC DNA]</scope>
    <source>
        <strain evidence="2 3">CGMCC 1.8703</strain>
    </source>
</reference>
<keyword evidence="4" id="KW-1185">Reference proteome</keyword>
<comment type="caution">
    <text evidence="2">The sequence shown here is derived from an EMBL/GenBank/DDBJ whole genome shotgun (WGS) entry which is preliminary data.</text>
</comment>
<dbReference type="AlphaFoldDB" id="A0A6I4UBY1"/>
<dbReference type="EMBL" id="JAUSWK010000001">
    <property type="protein sequence ID" value="MDQ0564967.1"/>
    <property type="molecule type" value="Genomic_DNA"/>
</dbReference>
<dbReference type="Proteomes" id="UP001238601">
    <property type="component" value="Unassembled WGS sequence"/>
</dbReference>
<evidence type="ECO:0000313" key="1">
    <source>
        <dbReference type="EMBL" id="MDQ0564967.1"/>
    </source>
</evidence>
<sequence length="104" mass="11501">MKRKDRKTFGFNLTASEQAEVQRKAGDISIGQYARRLVLDAQPDALCDIRRAMGKAILAVHQAVRDGLPDDSRSEAVAALEHAFKELRHSSSNHQKKNSTGVSQ</sequence>
<evidence type="ECO:0000313" key="3">
    <source>
        <dbReference type="Proteomes" id="UP000439914"/>
    </source>
</evidence>
<proteinExistence type="predicted"/>
<reference evidence="1 4" key="2">
    <citation type="submission" date="2023-07" db="EMBL/GenBank/DDBJ databases">
        <title>Genomic Encyclopedia of Type Strains, Phase IV (KMG-IV): sequencing the most valuable type-strain genomes for metagenomic binning, comparative biology and taxonomic classification.</title>
        <authorList>
            <person name="Goeker M."/>
        </authorList>
    </citation>
    <scope>NUCLEOTIDE SEQUENCE [LARGE SCALE GENOMIC DNA]</scope>
    <source>
        <strain evidence="1 4">DSM 14432</strain>
    </source>
</reference>
<evidence type="ECO:0000313" key="2">
    <source>
        <dbReference type="EMBL" id="MXP36018.1"/>
    </source>
</evidence>
<organism evidence="2 3">
    <name type="scientific">Qipengyuania citrea</name>
    <dbReference type="NCBI Taxonomy" id="225971"/>
    <lineage>
        <taxon>Bacteria</taxon>
        <taxon>Pseudomonadati</taxon>
        <taxon>Pseudomonadota</taxon>
        <taxon>Alphaproteobacteria</taxon>
        <taxon>Sphingomonadales</taxon>
        <taxon>Erythrobacteraceae</taxon>
        <taxon>Qipengyuania</taxon>
    </lineage>
</organism>
<dbReference type="EMBL" id="WTYG01000002">
    <property type="protein sequence ID" value="MXP36018.1"/>
    <property type="molecule type" value="Genomic_DNA"/>
</dbReference>
<gene>
    <name evidence="2" type="ORF">GRI55_09555</name>
    <name evidence="1" type="ORF">QOZ97_000477</name>
</gene>
<dbReference type="GeneID" id="93685319"/>
<accession>A0A6I4UBY1</accession>
<name>A0A6I4UBY1_9SPHN</name>
<protein>
    <recommendedName>
        <fullName evidence="5">Mobilization protein</fullName>
    </recommendedName>
</protein>
<evidence type="ECO:0000313" key="4">
    <source>
        <dbReference type="Proteomes" id="UP001238601"/>
    </source>
</evidence>
<evidence type="ECO:0008006" key="5">
    <source>
        <dbReference type="Google" id="ProtNLM"/>
    </source>
</evidence>